<feature type="compositionally biased region" description="Basic and acidic residues" evidence="1">
    <location>
        <begin position="45"/>
        <end position="67"/>
    </location>
</feature>
<name>A0AAW2GK97_9HYME</name>
<comment type="caution">
    <text evidence="2">The sequence shown here is derived from an EMBL/GenBank/DDBJ whole genome shotgun (WGS) entry which is preliminary data.</text>
</comment>
<dbReference type="AlphaFoldDB" id="A0AAW2GK97"/>
<gene>
    <name evidence="2" type="ORF">PUN28_003151</name>
</gene>
<evidence type="ECO:0000313" key="2">
    <source>
        <dbReference type="EMBL" id="KAL0127667.1"/>
    </source>
</evidence>
<sequence length="97" mass="11109">MTSARQKLPRNSSRASFLNPGSSQRNLAKRRFVIPNREYTGRGGIKRERERNSGKKGGRERGKETALDTRPNYNMRRLAAFLPMDLKLATTSHRYAT</sequence>
<proteinExistence type="predicted"/>
<protein>
    <submittedName>
        <fullName evidence="2">Uncharacterized protein</fullName>
    </submittedName>
</protein>
<dbReference type="EMBL" id="JADYXP020000003">
    <property type="protein sequence ID" value="KAL0127667.1"/>
    <property type="molecule type" value="Genomic_DNA"/>
</dbReference>
<organism evidence="2 3">
    <name type="scientific">Cardiocondyla obscurior</name>
    <dbReference type="NCBI Taxonomy" id="286306"/>
    <lineage>
        <taxon>Eukaryota</taxon>
        <taxon>Metazoa</taxon>
        <taxon>Ecdysozoa</taxon>
        <taxon>Arthropoda</taxon>
        <taxon>Hexapoda</taxon>
        <taxon>Insecta</taxon>
        <taxon>Pterygota</taxon>
        <taxon>Neoptera</taxon>
        <taxon>Endopterygota</taxon>
        <taxon>Hymenoptera</taxon>
        <taxon>Apocrita</taxon>
        <taxon>Aculeata</taxon>
        <taxon>Formicoidea</taxon>
        <taxon>Formicidae</taxon>
        <taxon>Myrmicinae</taxon>
        <taxon>Cardiocondyla</taxon>
    </lineage>
</organism>
<accession>A0AAW2GK97</accession>
<feature type="region of interest" description="Disordered" evidence="1">
    <location>
        <begin position="1"/>
        <end position="71"/>
    </location>
</feature>
<keyword evidence="3" id="KW-1185">Reference proteome</keyword>
<feature type="compositionally biased region" description="Polar residues" evidence="1">
    <location>
        <begin position="1"/>
        <end position="26"/>
    </location>
</feature>
<evidence type="ECO:0000313" key="3">
    <source>
        <dbReference type="Proteomes" id="UP001430953"/>
    </source>
</evidence>
<reference evidence="2 3" key="1">
    <citation type="submission" date="2023-03" db="EMBL/GenBank/DDBJ databases">
        <title>High recombination rates correlate with genetic variation in Cardiocondyla obscurior ants.</title>
        <authorList>
            <person name="Errbii M."/>
        </authorList>
    </citation>
    <scope>NUCLEOTIDE SEQUENCE [LARGE SCALE GENOMIC DNA]</scope>
    <source>
        <strain evidence="2">Alpha-2009</strain>
        <tissue evidence="2">Whole body</tissue>
    </source>
</reference>
<dbReference type="Proteomes" id="UP001430953">
    <property type="component" value="Unassembled WGS sequence"/>
</dbReference>
<evidence type="ECO:0000256" key="1">
    <source>
        <dbReference type="SAM" id="MobiDB-lite"/>
    </source>
</evidence>